<proteinExistence type="predicted"/>
<dbReference type="PROSITE" id="PS50004">
    <property type="entry name" value="C2"/>
    <property type="match status" value="1"/>
</dbReference>
<evidence type="ECO:0000256" key="1">
    <source>
        <dbReference type="ARBA" id="ARBA00022729"/>
    </source>
</evidence>
<dbReference type="GO" id="GO:0001913">
    <property type="term" value="P:T cell mediated cytotoxicity"/>
    <property type="evidence" value="ECO:0007669"/>
    <property type="project" value="TreeGrafter"/>
</dbReference>
<dbReference type="GO" id="GO:0051607">
    <property type="term" value="P:defense response to virus"/>
    <property type="evidence" value="ECO:0007669"/>
    <property type="project" value="TreeGrafter"/>
</dbReference>
<dbReference type="InterPro" id="IPR052784">
    <property type="entry name" value="Perforin-1_pore-forming"/>
</dbReference>
<reference evidence="4" key="1">
    <citation type="submission" date="2025-08" db="UniProtKB">
        <authorList>
            <consortium name="Ensembl"/>
        </authorList>
    </citation>
    <scope>IDENTIFICATION</scope>
</reference>
<feature type="chain" id="PRO_5018583659" description="C2 domain-containing protein" evidence="2">
    <location>
        <begin position="21"/>
        <end position="128"/>
    </location>
</feature>
<dbReference type="PANTHER" id="PTHR46096">
    <property type="entry name" value="PERFORIN-1"/>
    <property type="match status" value="1"/>
</dbReference>
<dbReference type="GO" id="GO:0016020">
    <property type="term" value="C:membrane"/>
    <property type="evidence" value="ECO:0007669"/>
    <property type="project" value="TreeGrafter"/>
</dbReference>
<dbReference type="OMA" id="QPGTHQH"/>
<reference evidence="4" key="2">
    <citation type="submission" date="2025-09" db="UniProtKB">
        <authorList>
            <consortium name="Ensembl"/>
        </authorList>
    </citation>
    <scope>IDENTIFICATION</scope>
</reference>
<feature type="domain" description="C2" evidence="3">
    <location>
        <begin position="1"/>
        <end position="123"/>
    </location>
</feature>
<dbReference type="SUPFAM" id="SSF49562">
    <property type="entry name" value="C2 domain (Calcium/lipid-binding domain, CaLB)"/>
    <property type="match status" value="1"/>
</dbReference>
<dbReference type="Gene3D" id="2.60.40.150">
    <property type="entry name" value="C2 domain"/>
    <property type="match status" value="1"/>
</dbReference>
<keyword evidence="1 2" id="KW-0732">Signal</keyword>
<sequence>MASTLCLVLLVLCSLSMAQGQVKVFNLRASDLPSNLLATTDGYVKVFCGPATLGKTSVRNNNKNPWWEEEFIYFKGQENDILKLEVYDSDVVFDDLLGVCQRKIKQGTHQHDCFLEKGGTLHYSYTLG</sequence>
<accession>A0A3Q4AZJ4</accession>
<dbReference type="Proteomes" id="UP000261620">
    <property type="component" value="Unplaced"/>
</dbReference>
<dbReference type="GO" id="GO:0022829">
    <property type="term" value="F:wide pore channel activity"/>
    <property type="evidence" value="ECO:0007669"/>
    <property type="project" value="TreeGrafter"/>
</dbReference>
<evidence type="ECO:0000313" key="4">
    <source>
        <dbReference type="Ensembl" id="ENSMMOP00000010405.1"/>
    </source>
</evidence>
<dbReference type="STRING" id="94237.ENSMMOP00000010405"/>
<keyword evidence="5" id="KW-1185">Reference proteome</keyword>
<organism evidence="4 5">
    <name type="scientific">Mola mola</name>
    <name type="common">Ocean sunfish</name>
    <name type="synonym">Tetraodon mola</name>
    <dbReference type="NCBI Taxonomy" id="94237"/>
    <lineage>
        <taxon>Eukaryota</taxon>
        <taxon>Metazoa</taxon>
        <taxon>Chordata</taxon>
        <taxon>Craniata</taxon>
        <taxon>Vertebrata</taxon>
        <taxon>Euteleostomi</taxon>
        <taxon>Actinopterygii</taxon>
        <taxon>Neopterygii</taxon>
        <taxon>Teleostei</taxon>
        <taxon>Neoteleostei</taxon>
        <taxon>Acanthomorphata</taxon>
        <taxon>Eupercaria</taxon>
        <taxon>Tetraodontiformes</taxon>
        <taxon>Molidae</taxon>
        <taxon>Mola</taxon>
    </lineage>
</organism>
<dbReference type="GO" id="GO:0001771">
    <property type="term" value="P:immunological synapse formation"/>
    <property type="evidence" value="ECO:0007669"/>
    <property type="project" value="TreeGrafter"/>
</dbReference>
<dbReference type="PANTHER" id="PTHR46096:SF3">
    <property type="entry name" value="PERFORIN-1"/>
    <property type="match status" value="1"/>
</dbReference>
<dbReference type="SMART" id="SM00239">
    <property type="entry name" value="C2"/>
    <property type="match status" value="1"/>
</dbReference>
<dbReference type="Pfam" id="PF00168">
    <property type="entry name" value="C2"/>
    <property type="match status" value="1"/>
</dbReference>
<evidence type="ECO:0000313" key="5">
    <source>
        <dbReference type="Proteomes" id="UP000261620"/>
    </source>
</evidence>
<protein>
    <recommendedName>
        <fullName evidence="3">C2 domain-containing protein</fullName>
    </recommendedName>
</protein>
<feature type="signal peptide" evidence="2">
    <location>
        <begin position="1"/>
        <end position="20"/>
    </location>
</feature>
<evidence type="ECO:0000259" key="3">
    <source>
        <dbReference type="PROSITE" id="PS50004"/>
    </source>
</evidence>
<evidence type="ECO:0000256" key="2">
    <source>
        <dbReference type="SAM" id="SignalP"/>
    </source>
</evidence>
<dbReference type="InterPro" id="IPR035892">
    <property type="entry name" value="C2_domain_sf"/>
</dbReference>
<name>A0A3Q4AZJ4_MOLML</name>
<dbReference type="Ensembl" id="ENSMMOT00000010586.1">
    <property type="protein sequence ID" value="ENSMMOP00000010405.1"/>
    <property type="gene ID" value="ENSMMOG00000008025.1"/>
</dbReference>
<dbReference type="InterPro" id="IPR000008">
    <property type="entry name" value="C2_dom"/>
</dbReference>
<dbReference type="AlphaFoldDB" id="A0A3Q4AZJ4"/>